<evidence type="ECO:0000313" key="14">
    <source>
        <dbReference type="EMBL" id="GAG20615.1"/>
    </source>
</evidence>
<dbReference type="Gene3D" id="3.40.50.300">
    <property type="entry name" value="P-loop containing nucleotide triphosphate hydrolases"/>
    <property type="match status" value="1"/>
</dbReference>
<evidence type="ECO:0000256" key="3">
    <source>
        <dbReference type="ARBA" id="ARBA00005790"/>
    </source>
</evidence>
<evidence type="ECO:0000256" key="10">
    <source>
        <dbReference type="ARBA" id="ARBA00022840"/>
    </source>
</evidence>
<dbReference type="EC" id="2.7.4.8" evidence="4"/>
<dbReference type="GO" id="GO:0005829">
    <property type="term" value="C:cytosol"/>
    <property type="evidence" value="ECO:0007669"/>
    <property type="project" value="TreeGrafter"/>
</dbReference>
<evidence type="ECO:0000256" key="8">
    <source>
        <dbReference type="ARBA" id="ARBA00022741"/>
    </source>
</evidence>
<dbReference type="PANTHER" id="PTHR23117:SF13">
    <property type="entry name" value="GUANYLATE KINASE"/>
    <property type="match status" value="1"/>
</dbReference>
<dbReference type="PROSITE" id="PS50052">
    <property type="entry name" value="GUANYLATE_KINASE_2"/>
    <property type="match status" value="1"/>
</dbReference>
<dbReference type="FunFam" id="3.30.63.10:FF:000005">
    <property type="entry name" value="Guanylate kinase"/>
    <property type="match status" value="1"/>
</dbReference>
<accession>X0VQX0</accession>
<keyword evidence="8" id="KW-0547">Nucleotide-binding</keyword>
<dbReference type="EMBL" id="BARS01034293">
    <property type="protein sequence ID" value="GAG20615.1"/>
    <property type="molecule type" value="Genomic_DNA"/>
</dbReference>
<evidence type="ECO:0000256" key="7">
    <source>
        <dbReference type="ARBA" id="ARBA00022679"/>
    </source>
</evidence>
<dbReference type="InterPro" id="IPR020590">
    <property type="entry name" value="Guanylate_kinase_CS"/>
</dbReference>
<dbReference type="SMART" id="SM00072">
    <property type="entry name" value="GuKc"/>
    <property type="match status" value="1"/>
</dbReference>
<comment type="caution">
    <text evidence="14">The sequence shown here is derived from an EMBL/GenBank/DDBJ whole genome shotgun (WGS) entry which is preliminary data.</text>
</comment>
<evidence type="ECO:0000256" key="5">
    <source>
        <dbReference type="ARBA" id="ARBA00016296"/>
    </source>
</evidence>
<proteinExistence type="inferred from homology"/>
<keyword evidence="10" id="KW-0067">ATP-binding</keyword>
<evidence type="ECO:0000259" key="13">
    <source>
        <dbReference type="PROSITE" id="PS50052"/>
    </source>
</evidence>
<dbReference type="SUPFAM" id="SSF52540">
    <property type="entry name" value="P-loop containing nucleoside triphosphate hydrolases"/>
    <property type="match status" value="1"/>
</dbReference>
<keyword evidence="6" id="KW-0963">Cytoplasm</keyword>
<dbReference type="Pfam" id="PF00625">
    <property type="entry name" value="Guanylate_kin"/>
    <property type="match status" value="1"/>
</dbReference>
<comment type="similarity">
    <text evidence="3">Belongs to the guanylate kinase family.</text>
</comment>
<evidence type="ECO:0000256" key="2">
    <source>
        <dbReference type="ARBA" id="ARBA00004496"/>
    </source>
</evidence>
<evidence type="ECO:0000256" key="6">
    <source>
        <dbReference type="ARBA" id="ARBA00022490"/>
    </source>
</evidence>
<sequence length="191" mass="21089">MSNREGTLFVISGPSGSGKTSVCREASNRTGVPVSVSATTRAPRSTEREGIDYIFLTREEFESRIEQGWFYEHAQVYSHLYGTPRAPMDSALSDGDGCLLDIDIQGARSVRQTCPGAVLVFIVPPTLDELRERLRGRATETGNELELRLSLADREMACSGEFDHVVVNDELDNAVAAVARILELGRKNERR</sequence>
<dbReference type="AlphaFoldDB" id="X0VQX0"/>
<dbReference type="InterPro" id="IPR027417">
    <property type="entry name" value="P-loop_NTPase"/>
</dbReference>
<evidence type="ECO:0000256" key="1">
    <source>
        <dbReference type="ARBA" id="ARBA00003531"/>
    </source>
</evidence>
<dbReference type="GO" id="GO:0004385">
    <property type="term" value="F:GMP kinase activity"/>
    <property type="evidence" value="ECO:0007669"/>
    <property type="project" value="UniProtKB-EC"/>
</dbReference>
<dbReference type="HAMAP" id="MF_00328">
    <property type="entry name" value="Guanylate_kinase"/>
    <property type="match status" value="1"/>
</dbReference>
<comment type="function">
    <text evidence="1">Essential for recycling GMP and indirectly, cGMP.</text>
</comment>
<comment type="subcellular location">
    <subcellularLocation>
        <location evidence="2">Cytoplasm</location>
    </subcellularLocation>
</comment>
<dbReference type="InterPro" id="IPR017665">
    <property type="entry name" value="Guanylate_kinase"/>
</dbReference>
<dbReference type="Gene3D" id="3.30.63.10">
    <property type="entry name" value="Guanylate Kinase phosphate binding domain"/>
    <property type="match status" value="1"/>
</dbReference>
<dbReference type="CDD" id="cd00071">
    <property type="entry name" value="GMPK"/>
    <property type="match status" value="1"/>
</dbReference>
<dbReference type="GO" id="GO:0005524">
    <property type="term" value="F:ATP binding"/>
    <property type="evidence" value="ECO:0007669"/>
    <property type="project" value="UniProtKB-KW"/>
</dbReference>
<name>X0VQX0_9ZZZZ</name>
<feature type="domain" description="Guanylate kinase-like" evidence="13">
    <location>
        <begin position="6"/>
        <end position="183"/>
    </location>
</feature>
<gene>
    <name evidence="14" type="ORF">S01H1_52998</name>
</gene>
<protein>
    <recommendedName>
        <fullName evidence="5">Guanylate kinase</fullName>
        <ecNumber evidence="4">2.7.4.8</ecNumber>
    </recommendedName>
    <alternativeName>
        <fullName evidence="11">GMP kinase</fullName>
    </alternativeName>
</protein>
<dbReference type="PANTHER" id="PTHR23117">
    <property type="entry name" value="GUANYLATE KINASE-RELATED"/>
    <property type="match status" value="1"/>
</dbReference>
<evidence type="ECO:0000256" key="9">
    <source>
        <dbReference type="ARBA" id="ARBA00022777"/>
    </source>
</evidence>
<evidence type="ECO:0000256" key="11">
    <source>
        <dbReference type="ARBA" id="ARBA00030128"/>
    </source>
</evidence>
<dbReference type="PROSITE" id="PS00856">
    <property type="entry name" value="GUANYLATE_KINASE_1"/>
    <property type="match status" value="1"/>
</dbReference>
<evidence type="ECO:0000256" key="12">
    <source>
        <dbReference type="ARBA" id="ARBA00048594"/>
    </source>
</evidence>
<dbReference type="InterPro" id="IPR008144">
    <property type="entry name" value="Guanylate_kin-like_dom"/>
</dbReference>
<keyword evidence="7" id="KW-0808">Transferase</keyword>
<dbReference type="InterPro" id="IPR008145">
    <property type="entry name" value="GK/Ca_channel_bsu"/>
</dbReference>
<organism evidence="14">
    <name type="scientific">marine sediment metagenome</name>
    <dbReference type="NCBI Taxonomy" id="412755"/>
    <lineage>
        <taxon>unclassified sequences</taxon>
        <taxon>metagenomes</taxon>
        <taxon>ecological metagenomes</taxon>
    </lineage>
</organism>
<comment type="catalytic activity">
    <reaction evidence="12">
        <text>GMP + ATP = GDP + ADP</text>
        <dbReference type="Rhea" id="RHEA:20780"/>
        <dbReference type="ChEBI" id="CHEBI:30616"/>
        <dbReference type="ChEBI" id="CHEBI:58115"/>
        <dbReference type="ChEBI" id="CHEBI:58189"/>
        <dbReference type="ChEBI" id="CHEBI:456216"/>
        <dbReference type="EC" id="2.7.4.8"/>
    </reaction>
</comment>
<evidence type="ECO:0000256" key="4">
    <source>
        <dbReference type="ARBA" id="ARBA00012961"/>
    </source>
</evidence>
<dbReference type="NCBIfam" id="TIGR03263">
    <property type="entry name" value="guanyl_kin"/>
    <property type="match status" value="1"/>
</dbReference>
<keyword evidence="9" id="KW-0418">Kinase</keyword>
<reference evidence="14" key="1">
    <citation type="journal article" date="2014" name="Front. Microbiol.">
        <title>High frequency of phylogenetically diverse reductive dehalogenase-homologous genes in deep subseafloor sedimentary metagenomes.</title>
        <authorList>
            <person name="Kawai M."/>
            <person name="Futagami T."/>
            <person name="Toyoda A."/>
            <person name="Takaki Y."/>
            <person name="Nishi S."/>
            <person name="Hori S."/>
            <person name="Arai W."/>
            <person name="Tsubouchi T."/>
            <person name="Morono Y."/>
            <person name="Uchiyama I."/>
            <person name="Ito T."/>
            <person name="Fujiyama A."/>
            <person name="Inagaki F."/>
            <person name="Takami H."/>
        </authorList>
    </citation>
    <scope>NUCLEOTIDE SEQUENCE</scope>
    <source>
        <strain evidence="14">Expedition CK06-06</strain>
    </source>
</reference>